<name>A0A2T6ZJX4_TUBBO</name>
<evidence type="ECO:0000313" key="3">
    <source>
        <dbReference type="Proteomes" id="UP000244722"/>
    </source>
</evidence>
<comment type="caution">
    <text evidence="2">The sequence shown here is derived from an EMBL/GenBank/DDBJ whole genome shotgun (WGS) entry which is preliminary data.</text>
</comment>
<dbReference type="Proteomes" id="UP000244722">
    <property type="component" value="Unassembled WGS sequence"/>
</dbReference>
<proteinExistence type="predicted"/>
<dbReference type="EMBL" id="NESQ01000214">
    <property type="protein sequence ID" value="PUU75799.1"/>
    <property type="molecule type" value="Genomic_DNA"/>
</dbReference>
<dbReference type="OrthoDB" id="1874341at2759"/>
<gene>
    <name evidence="2" type="ORF">B9Z19DRAFT_1089591</name>
</gene>
<dbReference type="STRING" id="42251.A0A2T6ZJX4"/>
<organism evidence="2 3">
    <name type="scientific">Tuber borchii</name>
    <name type="common">White truffle</name>
    <dbReference type="NCBI Taxonomy" id="42251"/>
    <lineage>
        <taxon>Eukaryota</taxon>
        <taxon>Fungi</taxon>
        <taxon>Dikarya</taxon>
        <taxon>Ascomycota</taxon>
        <taxon>Pezizomycotina</taxon>
        <taxon>Pezizomycetes</taxon>
        <taxon>Pezizales</taxon>
        <taxon>Tuberaceae</taxon>
        <taxon>Tuber</taxon>
    </lineage>
</organism>
<dbReference type="AlphaFoldDB" id="A0A2T6ZJX4"/>
<feature type="region of interest" description="Disordered" evidence="1">
    <location>
        <begin position="178"/>
        <end position="204"/>
    </location>
</feature>
<feature type="compositionally biased region" description="Polar residues" evidence="1">
    <location>
        <begin position="178"/>
        <end position="194"/>
    </location>
</feature>
<keyword evidence="2" id="KW-0808">Transferase</keyword>
<dbReference type="Pfam" id="PF09797">
    <property type="entry name" value="NatB_MDM20"/>
    <property type="match status" value="1"/>
</dbReference>
<dbReference type="GO" id="GO:0016740">
    <property type="term" value="F:transferase activity"/>
    <property type="evidence" value="ECO:0007669"/>
    <property type="project" value="UniProtKB-KW"/>
</dbReference>
<evidence type="ECO:0000256" key="1">
    <source>
        <dbReference type="SAM" id="MobiDB-lite"/>
    </source>
</evidence>
<dbReference type="InterPro" id="IPR019183">
    <property type="entry name" value="NAA25_NatB_aux_su"/>
</dbReference>
<keyword evidence="3" id="KW-1185">Reference proteome</keyword>
<sequence length="223" mass="25286">MEIYPPLGIKQIKNDTLAHILLTRISALHPSSNKTEPLLKEALKIYETSRNQTPGMLVLAYERGSYAQMMGFLEFADRASRSVCRGMWEIKERRLARPRPSLAAQQKNGELMRDGDENIWDNRDFSVVISCERSSQRPFEETFRVGATSGENWAKGFSAVERLVEHFLTLTTSKIQSRSTSYQSNPYPRGQNSNDRIHTGGSGVPLHHATSRNCDYYYLAGLP</sequence>
<protein>
    <submittedName>
        <fullName evidence="2">N-acetyltransferase B complex non catalytic subunit-domain-containing protein</fullName>
    </submittedName>
</protein>
<evidence type="ECO:0000313" key="2">
    <source>
        <dbReference type="EMBL" id="PUU75799.1"/>
    </source>
</evidence>
<reference evidence="2 3" key="1">
    <citation type="submission" date="2017-04" db="EMBL/GenBank/DDBJ databases">
        <title>Draft genome sequence of Tuber borchii Vittad., a whitish edible truffle.</title>
        <authorList>
            <consortium name="DOE Joint Genome Institute"/>
            <person name="Murat C."/>
            <person name="Kuo A."/>
            <person name="Barry K.W."/>
            <person name="Clum A."/>
            <person name="Dockter R.B."/>
            <person name="Fauchery L."/>
            <person name="Iotti M."/>
            <person name="Kohler A."/>
            <person name="Labutti K."/>
            <person name="Lindquist E.A."/>
            <person name="Lipzen A."/>
            <person name="Ohm R.A."/>
            <person name="Wang M."/>
            <person name="Grigoriev I.V."/>
            <person name="Zambonelli A."/>
            <person name="Martin F.M."/>
        </authorList>
    </citation>
    <scope>NUCLEOTIDE SEQUENCE [LARGE SCALE GENOMIC DNA]</scope>
    <source>
        <strain evidence="2 3">Tbo3840</strain>
    </source>
</reference>
<accession>A0A2T6ZJX4</accession>